<keyword evidence="3 6" id="KW-0819">tRNA processing</keyword>
<dbReference type="GO" id="GO:0033204">
    <property type="term" value="F:ribonuclease P RNA binding"/>
    <property type="evidence" value="ECO:0007669"/>
    <property type="project" value="InterPro"/>
</dbReference>
<evidence type="ECO:0000256" key="3">
    <source>
        <dbReference type="ARBA" id="ARBA00022694"/>
    </source>
</evidence>
<evidence type="ECO:0000256" key="5">
    <source>
        <dbReference type="ARBA" id="ARBA00044198"/>
    </source>
</evidence>
<comment type="subcellular location">
    <subcellularLocation>
        <location evidence="6">Nucleus</location>
        <location evidence="6">Nucleolus</location>
    </subcellularLocation>
</comment>
<dbReference type="InterPro" id="IPR002759">
    <property type="entry name" value="Pop5/Rpp14/Rnp2-like"/>
</dbReference>
<dbReference type="VEuPathDB" id="VectorBase:CSON001290"/>
<evidence type="ECO:0000313" key="8">
    <source>
        <dbReference type="EMBL" id="SSX29444.1"/>
    </source>
</evidence>
<dbReference type="GO" id="GO:0005730">
    <property type="term" value="C:nucleolus"/>
    <property type="evidence" value="ECO:0007669"/>
    <property type="project" value="UniProtKB-SubCell"/>
</dbReference>
<dbReference type="AlphaFoldDB" id="A0A336KZZ3"/>
<comment type="similarity">
    <text evidence="1 6">Belongs to the eukaryotic/archaeal RNase P protein component 2 family.</text>
</comment>
<dbReference type="PANTHER" id="PTHR48414:SF1">
    <property type="entry name" value="POP5 HOMOLOG, RIBONUCLEASE P_MRP SUBUNIT"/>
    <property type="match status" value="1"/>
</dbReference>
<dbReference type="EMBL" id="UFQS01001198">
    <property type="protein sequence ID" value="SSX09648.1"/>
    <property type="molecule type" value="Genomic_DNA"/>
</dbReference>
<dbReference type="InterPro" id="IPR016819">
    <property type="entry name" value="RNase_P/MRP_POP5"/>
</dbReference>
<organism evidence="7">
    <name type="scientific">Culicoides sonorensis</name>
    <name type="common">Biting midge</name>
    <dbReference type="NCBI Taxonomy" id="179676"/>
    <lineage>
        <taxon>Eukaryota</taxon>
        <taxon>Metazoa</taxon>
        <taxon>Ecdysozoa</taxon>
        <taxon>Arthropoda</taxon>
        <taxon>Hexapoda</taxon>
        <taxon>Insecta</taxon>
        <taxon>Pterygota</taxon>
        <taxon>Neoptera</taxon>
        <taxon>Endopterygota</taxon>
        <taxon>Diptera</taxon>
        <taxon>Nematocera</taxon>
        <taxon>Chironomoidea</taxon>
        <taxon>Ceratopogonidae</taxon>
        <taxon>Ceratopogoninae</taxon>
        <taxon>Culicoides</taxon>
        <taxon>Monoculicoides</taxon>
    </lineage>
</organism>
<name>A0A336KZZ3_CULSO</name>
<dbReference type="Gene3D" id="3.30.70.3250">
    <property type="entry name" value="Ribonuclease P, Pop5 subunit"/>
    <property type="match status" value="1"/>
</dbReference>
<dbReference type="SUPFAM" id="SSF160350">
    <property type="entry name" value="Rnp2-like"/>
    <property type="match status" value="1"/>
</dbReference>
<evidence type="ECO:0000256" key="4">
    <source>
        <dbReference type="ARBA" id="ARBA00023242"/>
    </source>
</evidence>
<gene>
    <name evidence="7" type="primary">CSON001290</name>
</gene>
<keyword evidence="4 6" id="KW-0539">Nucleus</keyword>
<evidence type="ECO:0000313" key="7">
    <source>
        <dbReference type="EMBL" id="SSX09648.1"/>
    </source>
</evidence>
<dbReference type="OMA" id="HCFLFIR"/>
<evidence type="ECO:0000256" key="6">
    <source>
        <dbReference type="PIRNR" id="PIRNR023803"/>
    </source>
</evidence>
<evidence type="ECO:0000256" key="1">
    <source>
        <dbReference type="ARBA" id="ARBA00010800"/>
    </source>
</evidence>
<keyword evidence="2" id="KW-0698">rRNA processing</keyword>
<evidence type="ECO:0000256" key="2">
    <source>
        <dbReference type="ARBA" id="ARBA00022552"/>
    </source>
</evidence>
<dbReference type="GO" id="GO:0030677">
    <property type="term" value="C:ribonuclease P complex"/>
    <property type="evidence" value="ECO:0007669"/>
    <property type="project" value="InterPro"/>
</dbReference>
<dbReference type="PIRSF" id="PIRSF023803">
    <property type="entry name" value="Ribonuclease_P_prd"/>
    <property type="match status" value="1"/>
</dbReference>
<sequence length="145" mass="17174">MVRAKYRYIVAQIRCNHRPEMEPLKITSEELYSQIKAKIHKYYGDYGISCLLRLNVKYFNEKTHMCIIQATHGPHRYVTSTLPLMTVIGKEPARFRILYVGATVKQCNKFIVNFQEQYINKMVSSFKNNMERTKFMNEVKQVLNN</sequence>
<dbReference type="InterPro" id="IPR038085">
    <property type="entry name" value="Rnp2-like_sf"/>
</dbReference>
<protein>
    <recommendedName>
        <fullName evidence="5 6">Ribonuclease P/MRP protein subunit POP5</fullName>
    </recommendedName>
</protein>
<dbReference type="GO" id="GO:0006364">
    <property type="term" value="P:rRNA processing"/>
    <property type="evidence" value="ECO:0007669"/>
    <property type="project" value="UniProtKB-KW"/>
</dbReference>
<accession>A0A336KZZ3</accession>
<proteinExistence type="inferred from homology"/>
<dbReference type="PANTHER" id="PTHR48414">
    <property type="entry name" value="POP5 HOMOLOG, RIBONUCLEASE P_MRP SUBUNIT"/>
    <property type="match status" value="1"/>
</dbReference>
<dbReference type="Pfam" id="PF01900">
    <property type="entry name" value="RNase_P_Rpp14"/>
    <property type="match status" value="1"/>
</dbReference>
<dbReference type="GO" id="GO:0001682">
    <property type="term" value="P:tRNA 5'-leader removal"/>
    <property type="evidence" value="ECO:0007669"/>
    <property type="project" value="InterPro"/>
</dbReference>
<comment type="function">
    <text evidence="6">Component of ribonuclease P, a protein complex that generates mature tRNA molecules by cleaving their 5'-ends.</text>
</comment>
<dbReference type="EMBL" id="UFQT01001198">
    <property type="protein sequence ID" value="SSX29444.1"/>
    <property type="molecule type" value="Genomic_DNA"/>
</dbReference>
<reference evidence="7" key="1">
    <citation type="submission" date="2018-04" db="EMBL/GenBank/DDBJ databases">
        <authorList>
            <person name="Go L.Y."/>
            <person name="Mitchell J.A."/>
        </authorList>
    </citation>
    <scope>NUCLEOTIDE SEQUENCE</scope>
    <source>
        <tissue evidence="7">Whole organism</tissue>
    </source>
</reference>
<reference evidence="8" key="2">
    <citation type="submission" date="2018-07" db="EMBL/GenBank/DDBJ databases">
        <authorList>
            <person name="Quirk P.G."/>
            <person name="Krulwich T.A."/>
        </authorList>
    </citation>
    <scope>NUCLEOTIDE SEQUENCE</scope>
</reference>